<protein>
    <submittedName>
        <fullName evidence="1">Uncharacterized protein</fullName>
    </submittedName>
</protein>
<organism evidence="1 2">
    <name type="scientific">Paramecium tetraurelia</name>
    <dbReference type="NCBI Taxonomy" id="5888"/>
    <lineage>
        <taxon>Eukaryota</taxon>
        <taxon>Sar</taxon>
        <taxon>Alveolata</taxon>
        <taxon>Ciliophora</taxon>
        <taxon>Intramacronucleata</taxon>
        <taxon>Oligohymenophorea</taxon>
        <taxon>Peniculida</taxon>
        <taxon>Parameciidae</taxon>
        <taxon>Paramecium</taxon>
    </lineage>
</organism>
<reference evidence="1 2" key="1">
    <citation type="journal article" date="2006" name="Nature">
        <title>Global trends of whole-genome duplications revealed by the ciliate Paramecium tetraurelia.</title>
        <authorList>
            <consortium name="Genoscope"/>
            <person name="Aury J.-M."/>
            <person name="Jaillon O."/>
            <person name="Duret L."/>
            <person name="Noel B."/>
            <person name="Jubin C."/>
            <person name="Porcel B.M."/>
            <person name="Segurens B."/>
            <person name="Daubin V."/>
            <person name="Anthouard V."/>
            <person name="Aiach N."/>
            <person name="Arnaiz O."/>
            <person name="Billaut A."/>
            <person name="Beisson J."/>
            <person name="Blanc I."/>
            <person name="Bouhouche K."/>
            <person name="Camara F."/>
            <person name="Duharcourt S."/>
            <person name="Guigo R."/>
            <person name="Gogendeau D."/>
            <person name="Katinka M."/>
            <person name="Keller A.-M."/>
            <person name="Kissmehl R."/>
            <person name="Klotz C."/>
            <person name="Koll F."/>
            <person name="Le Moue A."/>
            <person name="Lepere C."/>
            <person name="Malinsky S."/>
            <person name="Nowacki M."/>
            <person name="Nowak J.K."/>
            <person name="Plattner H."/>
            <person name="Poulain J."/>
            <person name="Ruiz F."/>
            <person name="Serrano V."/>
            <person name="Zagulski M."/>
            <person name="Dessen P."/>
            <person name="Betermier M."/>
            <person name="Weissenbach J."/>
            <person name="Scarpelli C."/>
            <person name="Schachter V."/>
            <person name="Sperling L."/>
            <person name="Meyer E."/>
            <person name="Cohen J."/>
            <person name="Wincker P."/>
        </authorList>
    </citation>
    <scope>NUCLEOTIDE SEQUENCE [LARGE SCALE GENOMIC DNA]</scope>
    <source>
        <strain evidence="1 2">Stock d4-2</strain>
    </source>
</reference>
<dbReference type="InParanoid" id="A0CAB8"/>
<dbReference type="AlphaFoldDB" id="A0CAB8"/>
<keyword evidence="2" id="KW-1185">Reference proteome</keyword>
<name>A0CAB8_PARTE</name>
<accession>A0CAB8</accession>
<dbReference type="KEGG" id="ptm:GSPATT00036515001"/>
<dbReference type="GeneID" id="5020917"/>
<sequence length="59" mass="7067">MIKWQNKIRKGKSDLRKGVLSNRACNYSSLNQQSTKKLNFIRQIFKRCNNKQRNNIKAR</sequence>
<proteinExistence type="predicted"/>
<dbReference type="HOGENOM" id="CLU_2965801_0_0_1"/>
<evidence type="ECO:0000313" key="2">
    <source>
        <dbReference type="Proteomes" id="UP000000600"/>
    </source>
</evidence>
<dbReference type="EMBL" id="CT868054">
    <property type="protein sequence ID" value="CAK67735.1"/>
    <property type="molecule type" value="Genomic_DNA"/>
</dbReference>
<gene>
    <name evidence="1" type="ORF">GSPATT00036515001</name>
</gene>
<dbReference type="Proteomes" id="UP000000600">
    <property type="component" value="Unassembled WGS sequence"/>
</dbReference>
<dbReference type="RefSeq" id="XP_001435132.1">
    <property type="nucleotide sequence ID" value="XM_001435095.1"/>
</dbReference>
<evidence type="ECO:0000313" key="1">
    <source>
        <dbReference type="EMBL" id="CAK67735.1"/>
    </source>
</evidence>